<organism evidence="9 10">
    <name type="scientific">Flaviaesturariibacter amylovorans</name>
    <dbReference type="NCBI Taxonomy" id="1084520"/>
    <lineage>
        <taxon>Bacteria</taxon>
        <taxon>Pseudomonadati</taxon>
        <taxon>Bacteroidota</taxon>
        <taxon>Chitinophagia</taxon>
        <taxon>Chitinophagales</taxon>
        <taxon>Chitinophagaceae</taxon>
        <taxon>Flaviaestuariibacter</taxon>
    </lineage>
</organism>
<dbReference type="CDD" id="cd08977">
    <property type="entry name" value="SusD"/>
    <property type="match status" value="1"/>
</dbReference>
<comment type="subcellular location">
    <subcellularLocation>
        <location evidence="1">Cell outer membrane</location>
    </subcellularLocation>
</comment>
<evidence type="ECO:0000259" key="7">
    <source>
        <dbReference type="Pfam" id="PF07980"/>
    </source>
</evidence>
<dbReference type="SUPFAM" id="SSF48452">
    <property type="entry name" value="TPR-like"/>
    <property type="match status" value="1"/>
</dbReference>
<keyword evidence="4" id="KW-0472">Membrane</keyword>
<dbReference type="Proteomes" id="UP001501725">
    <property type="component" value="Unassembled WGS sequence"/>
</dbReference>
<evidence type="ECO:0000256" key="3">
    <source>
        <dbReference type="ARBA" id="ARBA00022729"/>
    </source>
</evidence>
<dbReference type="InterPro" id="IPR012944">
    <property type="entry name" value="SusD_RagB_dom"/>
</dbReference>
<evidence type="ECO:0000313" key="10">
    <source>
        <dbReference type="Proteomes" id="UP001501725"/>
    </source>
</evidence>
<feature type="domain" description="RagB/SusD" evidence="7">
    <location>
        <begin position="341"/>
        <end position="491"/>
    </location>
</feature>
<name>A0ABP8H0S8_9BACT</name>
<feature type="chain" id="PRO_5046535888" evidence="6">
    <location>
        <begin position="26"/>
        <end position="492"/>
    </location>
</feature>
<keyword evidence="5" id="KW-0998">Cell outer membrane</keyword>
<dbReference type="InterPro" id="IPR033985">
    <property type="entry name" value="SusD-like_N"/>
</dbReference>
<dbReference type="Pfam" id="PF14322">
    <property type="entry name" value="SusD-like_3"/>
    <property type="match status" value="1"/>
</dbReference>
<evidence type="ECO:0000259" key="8">
    <source>
        <dbReference type="Pfam" id="PF14322"/>
    </source>
</evidence>
<dbReference type="RefSeq" id="WP_345256069.1">
    <property type="nucleotide sequence ID" value="NZ_BAABGY010000007.1"/>
</dbReference>
<sequence>MRFRTYKKHAALLSVLFVLALGACKKDFLEVEPQGQTTAERFWQTSADADAAVNAIYGNLRSAGQVGIASVALESLGADDADPGARQSDLPEMYQFDNFSVTSSNQFVGSFWAGLYGEINLCNQVLDHVDTMSAVDATLKARYLAEAKFVRAWCYFRLVRSFGGVPLHLKVPRTPAEFNRERATASDVWLAIERDLDEAEPVLPATYGTPADRGRATKGAAQALHAKVALYQRKWSEVKLFAGRVIASGNYSLFGNYGTLFTIPNELNAESVFEIQAELVVGAENGASFPWSQYSECQTPENQNGWGWNVPSQDLVSAFTQAGDNTRMNATIIMVPESVGGDNIVQNGNNNSRYNQKSYVPSSYYVSGYPRGCQKNILAIRYADVLLMHAEALNELGEAAAAASALNQVRARAGLNPTTAAAQEPLRTAIWNERRLELAMENDRYFDVIRQGRAATVFGPKGWTANKNERWPIPYNEVLLSGGKLVQNPGYN</sequence>
<evidence type="ECO:0000256" key="4">
    <source>
        <dbReference type="ARBA" id="ARBA00023136"/>
    </source>
</evidence>
<proteinExistence type="inferred from homology"/>
<protein>
    <submittedName>
        <fullName evidence="9">RagB/SusD family nutrient uptake outer membrane protein</fullName>
    </submittedName>
</protein>
<feature type="domain" description="SusD-like N-terminal" evidence="8">
    <location>
        <begin position="27"/>
        <end position="230"/>
    </location>
</feature>
<gene>
    <name evidence="9" type="ORF">GCM10023184_24890</name>
</gene>
<keyword evidence="3 6" id="KW-0732">Signal</keyword>
<comment type="caution">
    <text evidence="9">The sequence shown here is derived from an EMBL/GenBank/DDBJ whole genome shotgun (WGS) entry which is preliminary data.</text>
</comment>
<dbReference type="InterPro" id="IPR011990">
    <property type="entry name" value="TPR-like_helical_dom_sf"/>
</dbReference>
<evidence type="ECO:0000256" key="1">
    <source>
        <dbReference type="ARBA" id="ARBA00004442"/>
    </source>
</evidence>
<keyword evidence="10" id="KW-1185">Reference proteome</keyword>
<evidence type="ECO:0000256" key="5">
    <source>
        <dbReference type="ARBA" id="ARBA00023237"/>
    </source>
</evidence>
<feature type="signal peptide" evidence="6">
    <location>
        <begin position="1"/>
        <end position="25"/>
    </location>
</feature>
<dbReference type="Gene3D" id="1.25.40.390">
    <property type="match status" value="1"/>
</dbReference>
<evidence type="ECO:0000313" key="9">
    <source>
        <dbReference type="EMBL" id="GAA4332347.1"/>
    </source>
</evidence>
<reference evidence="10" key="1">
    <citation type="journal article" date="2019" name="Int. J. Syst. Evol. Microbiol.">
        <title>The Global Catalogue of Microorganisms (GCM) 10K type strain sequencing project: providing services to taxonomists for standard genome sequencing and annotation.</title>
        <authorList>
            <consortium name="The Broad Institute Genomics Platform"/>
            <consortium name="The Broad Institute Genome Sequencing Center for Infectious Disease"/>
            <person name="Wu L."/>
            <person name="Ma J."/>
        </authorList>
    </citation>
    <scope>NUCLEOTIDE SEQUENCE [LARGE SCALE GENOMIC DNA]</scope>
    <source>
        <strain evidence="10">JCM 17919</strain>
    </source>
</reference>
<dbReference type="Pfam" id="PF07980">
    <property type="entry name" value="SusD_RagB"/>
    <property type="match status" value="1"/>
</dbReference>
<dbReference type="PROSITE" id="PS51257">
    <property type="entry name" value="PROKAR_LIPOPROTEIN"/>
    <property type="match status" value="1"/>
</dbReference>
<dbReference type="EMBL" id="BAABGY010000007">
    <property type="protein sequence ID" value="GAA4332347.1"/>
    <property type="molecule type" value="Genomic_DNA"/>
</dbReference>
<evidence type="ECO:0000256" key="2">
    <source>
        <dbReference type="ARBA" id="ARBA00006275"/>
    </source>
</evidence>
<accession>A0ABP8H0S8</accession>
<evidence type="ECO:0000256" key="6">
    <source>
        <dbReference type="SAM" id="SignalP"/>
    </source>
</evidence>
<comment type="similarity">
    <text evidence="2">Belongs to the SusD family.</text>
</comment>